<gene>
    <name evidence="1" type="ORF">FBU59_001357</name>
</gene>
<protein>
    <submittedName>
        <fullName evidence="1">Uncharacterized protein</fullName>
    </submittedName>
</protein>
<proteinExistence type="predicted"/>
<evidence type="ECO:0000313" key="1">
    <source>
        <dbReference type="EMBL" id="KAJ1948965.1"/>
    </source>
</evidence>
<comment type="caution">
    <text evidence="1">The sequence shown here is derived from an EMBL/GenBank/DDBJ whole genome shotgun (WGS) entry which is preliminary data.</text>
</comment>
<reference evidence="1" key="1">
    <citation type="submission" date="2022-07" db="EMBL/GenBank/DDBJ databases">
        <title>Phylogenomic reconstructions and comparative analyses of Kickxellomycotina fungi.</title>
        <authorList>
            <person name="Reynolds N.K."/>
            <person name="Stajich J.E."/>
            <person name="Barry K."/>
            <person name="Grigoriev I.V."/>
            <person name="Crous P."/>
            <person name="Smith M.E."/>
        </authorList>
    </citation>
    <scope>NUCLEOTIDE SEQUENCE</scope>
    <source>
        <strain evidence="1">NRRL 5244</strain>
    </source>
</reference>
<evidence type="ECO:0000313" key="2">
    <source>
        <dbReference type="Proteomes" id="UP001150603"/>
    </source>
</evidence>
<sequence length="370" mass="40359">MYDYYTQKPGTCHATFLLSGTQQSGKSSQLLVKIVSEDELAEAKQGLSNVSSHIYSLERRKVDADALVASNLAAGSIREMADLAAIRNGFIKQCKSGSSAAFAKPAAVSKPKEIKKETPACERSEDVAMEEPAMPAKKATTSFFGRQTVNRPAKKQEVKKEPKEIEPAKKKQEPATIKKEPTPAKSSASTGKLVKVPSPSSVEPPSSPASKLGRMRVEDMFADDDDDDFEDTRKSEPESAAEPEQESEPAVLSNQAPSDTQDDMDIDNTDDLVKEEPTETPQSGGSRRVRKRRKVSRVKHTKNSRGMLVSETVDEWESYSESEPEVLSKPTRKSVAKPAAAEPEAAGKSKRTKGKPVANQRSLLSFFGKK</sequence>
<name>A0ACC1JEC1_9FUNG</name>
<accession>A0ACC1JEC1</accession>
<dbReference type="EMBL" id="JANBPW010000582">
    <property type="protein sequence ID" value="KAJ1948965.1"/>
    <property type="molecule type" value="Genomic_DNA"/>
</dbReference>
<dbReference type="Proteomes" id="UP001150603">
    <property type="component" value="Unassembled WGS sequence"/>
</dbReference>
<keyword evidence="2" id="KW-1185">Reference proteome</keyword>
<organism evidence="1 2">
    <name type="scientific">Linderina macrospora</name>
    <dbReference type="NCBI Taxonomy" id="4868"/>
    <lineage>
        <taxon>Eukaryota</taxon>
        <taxon>Fungi</taxon>
        <taxon>Fungi incertae sedis</taxon>
        <taxon>Zoopagomycota</taxon>
        <taxon>Kickxellomycotina</taxon>
        <taxon>Kickxellomycetes</taxon>
        <taxon>Kickxellales</taxon>
        <taxon>Kickxellaceae</taxon>
        <taxon>Linderina</taxon>
    </lineage>
</organism>